<evidence type="ECO:0000256" key="1">
    <source>
        <dbReference type="SAM" id="Phobius"/>
    </source>
</evidence>
<reference evidence="3" key="1">
    <citation type="journal article" date="2019" name="Int. J. Syst. Evol. Microbiol.">
        <title>The Global Catalogue of Microorganisms (GCM) 10K type strain sequencing project: providing services to taxonomists for standard genome sequencing and annotation.</title>
        <authorList>
            <consortium name="The Broad Institute Genomics Platform"/>
            <consortium name="The Broad Institute Genome Sequencing Center for Infectious Disease"/>
            <person name="Wu L."/>
            <person name="Ma J."/>
        </authorList>
    </citation>
    <scope>NUCLEOTIDE SEQUENCE [LARGE SCALE GENOMIC DNA]</scope>
    <source>
        <strain evidence="3">CGMCC 4.1437</strain>
    </source>
</reference>
<feature type="transmembrane region" description="Helical" evidence="1">
    <location>
        <begin position="97"/>
        <end position="114"/>
    </location>
</feature>
<protein>
    <recommendedName>
        <fullName evidence="4">ABC transporter permease</fullName>
    </recommendedName>
</protein>
<dbReference type="EMBL" id="JBHSOF010000006">
    <property type="protein sequence ID" value="MFC5662734.1"/>
    <property type="molecule type" value="Genomic_DNA"/>
</dbReference>
<evidence type="ECO:0000313" key="3">
    <source>
        <dbReference type="Proteomes" id="UP001595975"/>
    </source>
</evidence>
<comment type="caution">
    <text evidence="2">The sequence shown here is derived from an EMBL/GenBank/DDBJ whole genome shotgun (WGS) entry which is preliminary data.</text>
</comment>
<feature type="transmembrane region" description="Helical" evidence="1">
    <location>
        <begin position="231"/>
        <end position="251"/>
    </location>
</feature>
<keyword evidence="1" id="KW-0812">Transmembrane</keyword>
<feature type="transmembrane region" description="Helical" evidence="1">
    <location>
        <begin position="191"/>
        <end position="211"/>
    </location>
</feature>
<feature type="transmembrane region" description="Helical" evidence="1">
    <location>
        <begin position="134"/>
        <end position="154"/>
    </location>
</feature>
<feature type="transmembrane region" description="Helical" evidence="1">
    <location>
        <begin position="160"/>
        <end position="184"/>
    </location>
</feature>
<proteinExistence type="predicted"/>
<feature type="transmembrane region" description="Helical" evidence="1">
    <location>
        <begin position="32"/>
        <end position="52"/>
    </location>
</feature>
<name>A0ABW0X190_9ACTN</name>
<sequence length="264" mass="27655">MDTLHRDSPAELLAAAEGLRARARTRLRGEGVPLLGFGLLALAAAPIAGQAYNFGANGRSIDSYPAFAYAQLTGLCVPHAPGADCEPGEFDGAVLRFLGWGVWFALLPLAWFALARWYRRRGEARGIVPHRSAWLGATAGAGVLVAAVLMALLFADRMPFALSVLGNTYASPWYVVGIGLLVLGLTERSPLVAGAGAVHTGLLTGYLSASWDSGWLPWLHRSGSDWADGPGLKALLLAGVLLAAGLAQWTAARRTPGASLTVTS</sequence>
<keyword evidence="3" id="KW-1185">Reference proteome</keyword>
<keyword evidence="1" id="KW-0472">Membrane</keyword>
<dbReference type="RefSeq" id="WP_380224364.1">
    <property type="nucleotide sequence ID" value="NZ_JBHSOF010000006.1"/>
</dbReference>
<accession>A0ABW0X190</accession>
<gene>
    <name evidence="2" type="ORF">ACFP3U_07015</name>
</gene>
<keyword evidence="1" id="KW-1133">Transmembrane helix</keyword>
<dbReference type="Proteomes" id="UP001595975">
    <property type="component" value="Unassembled WGS sequence"/>
</dbReference>
<evidence type="ECO:0008006" key="4">
    <source>
        <dbReference type="Google" id="ProtNLM"/>
    </source>
</evidence>
<evidence type="ECO:0000313" key="2">
    <source>
        <dbReference type="EMBL" id="MFC5662734.1"/>
    </source>
</evidence>
<organism evidence="2 3">
    <name type="scientific">Kitasatospora misakiensis</name>
    <dbReference type="NCBI Taxonomy" id="67330"/>
    <lineage>
        <taxon>Bacteria</taxon>
        <taxon>Bacillati</taxon>
        <taxon>Actinomycetota</taxon>
        <taxon>Actinomycetes</taxon>
        <taxon>Kitasatosporales</taxon>
        <taxon>Streptomycetaceae</taxon>
        <taxon>Kitasatospora</taxon>
    </lineage>
</organism>